<reference evidence="15" key="1">
    <citation type="submission" date="2024-03" db="EMBL/GenBank/DDBJ databases">
        <title>WGS assembly of Saponaria officinalis var. Norfolk2.</title>
        <authorList>
            <person name="Jenkins J."/>
            <person name="Shu S."/>
            <person name="Grimwood J."/>
            <person name="Barry K."/>
            <person name="Goodstein D."/>
            <person name="Schmutz J."/>
            <person name="Leebens-Mack J."/>
            <person name="Osbourn A."/>
        </authorList>
    </citation>
    <scope>NUCLEOTIDE SEQUENCE [LARGE SCALE GENOMIC DNA]</scope>
    <source>
        <strain evidence="15">JIC</strain>
    </source>
</reference>
<evidence type="ECO:0000313" key="16">
    <source>
        <dbReference type="Proteomes" id="UP001443914"/>
    </source>
</evidence>
<keyword evidence="7" id="KW-0560">Oxidoreductase</keyword>
<dbReference type="PROSITE" id="PS50244">
    <property type="entry name" value="S5A_REDUCTASE"/>
    <property type="match status" value="1"/>
</dbReference>
<dbReference type="EC" id="1.3.1.22" evidence="4 13"/>
<evidence type="ECO:0000256" key="2">
    <source>
        <dbReference type="ARBA" id="ARBA00004972"/>
    </source>
</evidence>
<evidence type="ECO:0000256" key="6">
    <source>
        <dbReference type="ARBA" id="ARBA00022989"/>
    </source>
</evidence>
<evidence type="ECO:0000256" key="3">
    <source>
        <dbReference type="ARBA" id="ARBA00007742"/>
    </source>
</evidence>
<dbReference type="InterPro" id="IPR001104">
    <property type="entry name" value="3-oxo-5_a-steroid_4-DH_C"/>
</dbReference>
<evidence type="ECO:0000256" key="11">
    <source>
        <dbReference type="ARBA" id="ARBA00060577"/>
    </source>
</evidence>
<feature type="transmembrane region" description="Helical" evidence="13">
    <location>
        <begin position="149"/>
        <end position="170"/>
    </location>
</feature>
<keyword evidence="6 13" id="KW-1133">Transmembrane helix</keyword>
<evidence type="ECO:0000256" key="13">
    <source>
        <dbReference type="PIRNR" id="PIRNR015596"/>
    </source>
</evidence>
<keyword evidence="8 13" id="KW-0472">Membrane</keyword>
<evidence type="ECO:0000256" key="1">
    <source>
        <dbReference type="ARBA" id="ARBA00004141"/>
    </source>
</evidence>
<comment type="similarity">
    <text evidence="3 13">Belongs to the steroid 5-alpha reductase family.</text>
</comment>
<evidence type="ECO:0000256" key="4">
    <source>
        <dbReference type="ARBA" id="ARBA00012049"/>
    </source>
</evidence>
<comment type="function">
    <text evidence="13">Involved in a reduction step in the biosynthesis of the plant steroid, brassinolide.</text>
</comment>
<evidence type="ECO:0000256" key="9">
    <source>
        <dbReference type="ARBA" id="ARBA00037910"/>
    </source>
</evidence>
<evidence type="ECO:0000256" key="5">
    <source>
        <dbReference type="ARBA" id="ARBA00022692"/>
    </source>
</evidence>
<proteinExistence type="inferred from homology"/>
<comment type="caution">
    <text evidence="15">The sequence shown here is derived from an EMBL/GenBank/DDBJ whole genome shotgun (WGS) entry which is preliminary data.</text>
</comment>
<dbReference type="GO" id="GO:0047751">
    <property type="term" value="F:3-oxo-5-alpha-steroid 4-dehydrogenase (NADP+) activity"/>
    <property type="evidence" value="ECO:0007669"/>
    <property type="project" value="UniProtKB-EC"/>
</dbReference>
<keyword evidence="13" id="KW-1069">Brassinosteroid biosynthesis</keyword>
<comment type="pathway">
    <text evidence="9 13">Plant hormone biosynthesis; brassinosteroid biosynthesis.</text>
</comment>
<feature type="transmembrane region" description="Helical" evidence="13">
    <location>
        <begin position="207"/>
        <end position="231"/>
    </location>
</feature>
<sequence length="261" mass="30042">MSPSTPPNSPEESFYNTCVILLTIIALPTYLIGRFLQAPYGRHTRTGWGPTLPSWRSWFLMESPSVFSTLLIYSLGRNAASPKPLSLLAVFLLHYLHRTFIYPLRLRTTAVAPFPVSILLIGFSFNFLNSYVQARWISHYGDYSDDRWFWWRFGLGAVVFAVGMVMNVTADAVLVGLKKKGEGYKVPEGGVFEWVSCGNYLGEMVEWFGWGIMTWSWAGFGFFFYTSAYLLPRARASHKWYLDKFKEDYPKHRKAVIPFLY</sequence>
<evidence type="ECO:0000313" key="15">
    <source>
        <dbReference type="EMBL" id="KAK9668847.1"/>
    </source>
</evidence>
<feature type="transmembrane region" description="Helical" evidence="13">
    <location>
        <begin position="85"/>
        <end position="104"/>
    </location>
</feature>
<keyword evidence="5 13" id="KW-0812">Transmembrane</keyword>
<dbReference type="FunFam" id="1.20.120.1630:FF:000002">
    <property type="entry name" value="Steroid 5 alpha-reductase 1"/>
    <property type="match status" value="1"/>
</dbReference>
<dbReference type="InterPro" id="IPR039357">
    <property type="entry name" value="SRD5A/TECR"/>
</dbReference>
<evidence type="ECO:0000256" key="10">
    <source>
        <dbReference type="ARBA" id="ARBA00048164"/>
    </source>
</evidence>
<evidence type="ECO:0000256" key="7">
    <source>
        <dbReference type="ARBA" id="ARBA00023002"/>
    </source>
</evidence>
<organism evidence="15 16">
    <name type="scientific">Saponaria officinalis</name>
    <name type="common">Common soapwort</name>
    <name type="synonym">Lychnis saponaria</name>
    <dbReference type="NCBI Taxonomy" id="3572"/>
    <lineage>
        <taxon>Eukaryota</taxon>
        <taxon>Viridiplantae</taxon>
        <taxon>Streptophyta</taxon>
        <taxon>Embryophyta</taxon>
        <taxon>Tracheophyta</taxon>
        <taxon>Spermatophyta</taxon>
        <taxon>Magnoliopsida</taxon>
        <taxon>eudicotyledons</taxon>
        <taxon>Gunneridae</taxon>
        <taxon>Pentapetalae</taxon>
        <taxon>Caryophyllales</taxon>
        <taxon>Caryophyllaceae</taxon>
        <taxon>Caryophylleae</taxon>
        <taxon>Saponaria</taxon>
    </lineage>
</organism>
<dbReference type="Proteomes" id="UP001443914">
    <property type="component" value="Unassembled WGS sequence"/>
</dbReference>
<keyword evidence="13" id="KW-0443">Lipid metabolism</keyword>
<dbReference type="EMBL" id="JBDFQZ010000013">
    <property type="protein sequence ID" value="KAK9668847.1"/>
    <property type="molecule type" value="Genomic_DNA"/>
</dbReference>
<comment type="catalytic activity">
    <reaction evidence="10 13">
        <text>a 3-oxo-5alpha-steroid + NADP(+) = a 3-oxo-Delta(4)-steroid + NADPH + H(+)</text>
        <dbReference type="Rhea" id="RHEA:54384"/>
        <dbReference type="ChEBI" id="CHEBI:13601"/>
        <dbReference type="ChEBI" id="CHEBI:15378"/>
        <dbReference type="ChEBI" id="CHEBI:47909"/>
        <dbReference type="ChEBI" id="CHEBI:57783"/>
        <dbReference type="ChEBI" id="CHEBI:58349"/>
        <dbReference type="EC" id="1.3.1.22"/>
    </reaction>
</comment>
<comment type="pathway">
    <text evidence="2">Hormone biosynthesis.</text>
</comment>
<evidence type="ECO:0000259" key="14">
    <source>
        <dbReference type="Pfam" id="PF02544"/>
    </source>
</evidence>
<dbReference type="Gene3D" id="1.20.120.1630">
    <property type="match status" value="1"/>
</dbReference>
<name>A0AAW1H1Z5_SAPOF</name>
<dbReference type="PIRSF" id="PIRSF015596">
    <property type="entry name" value="5_alpha-SR2"/>
    <property type="match status" value="1"/>
</dbReference>
<gene>
    <name evidence="15" type="ORF">RND81_13G091000</name>
</gene>
<feature type="domain" description="3-oxo-5-alpha-steroid 4-dehydrogenase C-terminal" evidence="14">
    <location>
        <begin position="113"/>
        <end position="261"/>
    </location>
</feature>
<dbReference type="GO" id="GO:0016132">
    <property type="term" value="P:brassinosteroid biosynthetic process"/>
    <property type="evidence" value="ECO:0007669"/>
    <property type="project" value="UniProtKB-KW"/>
</dbReference>
<dbReference type="Pfam" id="PF02544">
    <property type="entry name" value="Steroid_dh"/>
    <property type="match status" value="1"/>
</dbReference>
<protein>
    <recommendedName>
        <fullName evidence="12 13">Steroid 5-alpha-reductase DET2</fullName>
        <ecNumber evidence="4 13">1.3.1.22</ecNumber>
    </recommendedName>
</protein>
<keyword evidence="13" id="KW-0752">Steroid biosynthesis</keyword>
<comment type="pathway">
    <text evidence="11">Steroid biosynthesis.</text>
</comment>
<evidence type="ECO:0000256" key="8">
    <source>
        <dbReference type="ARBA" id="ARBA00023136"/>
    </source>
</evidence>
<dbReference type="AlphaFoldDB" id="A0AAW1H1Z5"/>
<dbReference type="PANTHER" id="PTHR10556:SF43">
    <property type="entry name" value="STEROID 5-ALPHA-REDUCTASE DET2"/>
    <property type="match status" value="1"/>
</dbReference>
<comment type="subcellular location">
    <subcellularLocation>
        <location evidence="1">Membrane</location>
        <topology evidence="1">Multi-pass membrane protein</topology>
    </subcellularLocation>
</comment>
<dbReference type="GO" id="GO:0016020">
    <property type="term" value="C:membrane"/>
    <property type="evidence" value="ECO:0007669"/>
    <property type="project" value="UniProtKB-SubCell"/>
</dbReference>
<accession>A0AAW1H1Z5</accession>
<keyword evidence="16" id="KW-1185">Reference proteome</keyword>
<feature type="transmembrane region" description="Helical" evidence="13">
    <location>
        <begin position="110"/>
        <end position="128"/>
    </location>
</feature>
<dbReference type="PANTHER" id="PTHR10556">
    <property type="entry name" value="3-OXO-5-ALPHA-STEROID 4-DEHYDROGENASE"/>
    <property type="match status" value="1"/>
</dbReference>
<feature type="transmembrane region" description="Helical" evidence="13">
    <location>
        <begin position="14"/>
        <end position="35"/>
    </location>
</feature>
<feature type="transmembrane region" description="Helical" evidence="13">
    <location>
        <begin position="55"/>
        <end position="73"/>
    </location>
</feature>
<dbReference type="InterPro" id="IPR016636">
    <property type="entry name" value="3-oxo-5-alpha-steroid_4-DH"/>
</dbReference>
<evidence type="ECO:0000256" key="12">
    <source>
        <dbReference type="ARBA" id="ARBA00068774"/>
    </source>
</evidence>
<keyword evidence="13" id="KW-0444">Lipid biosynthesis</keyword>